<reference evidence="4 5" key="1">
    <citation type="journal article" date="2017" name="Gigascience">
        <title>Draft genome of the honey bee ectoparasitic mite, Tropilaelaps mercedesae, is shaped by the parasitic life history.</title>
        <authorList>
            <person name="Dong X."/>
            <person name="Armstrong S.D."/>
            <person name="Xia D."/>
            <person name="Makepeace B.L."/>
            <person name="Darby A.C."/>
            <person name="Kadowaki T."/>
        </authorList>
    </citation>
    <scope>NUCLEOTIDE SEQUENCE [LARGE SCALE GENOMIC DNA]</scope>
    <source>
        <strain evidence="4">Wuxi-XJTLU</strain>
    </source>
</reference>
<feature type="non-terminal residue" evidence="4">
    <location>
        <position position="83"/>
    </location>
</feature>
<feature type="transmembrane region" description="Helical" evidence="3">
    <location>
        <begin position="51"/>
        <end position="74"/>
    </location>
</feature>
<dbReference type="InParanoid" id="A0A1V9XBC8"/>
<protein>
    <submittedName>
        <fullName evidence="4">Zinc transporter 1-like</fullName>
    </submittedName>
</protein>
<dbReference type="OrthoDB" id="29444at2759"/>
<dbReference type="GO" id="GO:0005385">
    <property type="term" value="F:zinc ion transmembrane transporter activity"/>
    <property type="evidence" value="ECO:0007669"/>
    <property type="project" value="TreeGrafter"/>
</dbReference>
<evidence type="ECO:0000256" key="1">
    <source>
        <dbReference type="ARBA" id="ARBA00008873"/>
    </source>
</evidence>
<name>A0A1V9XBC8_9ACAR</name>
<sequence>MSEGDDGEPILKEPERKEPSMFSEALRTSGSCISVVVCACVVHFAEGHWVVHYIDASLALIAVSIILFTFYPYVRDSGLILLQ</sequence>
<evidence type="ECO:0000256" key="3">
    <source>
        <dbReference type="SAM" id="Phobius"/>
    </source>
</evidence>
<dbReference type="PANTHER" id="PTHR45820">
    <property type="entry name" value="FI23527P1"/>
    <property type="match status" value="1"/>
</dbReference>
<dbReference type="GO" id="GO:0006882">
    <property type="term" value="P:intracellular zinc ion homeostasis"/>
    <property type="evidence" value="ECO:0007669"/>
    <property type="project" value="TreeGrafter"/>
</dbReference>
<dbReference type="Proteomes" id="UP000192247">
    <property type="component" value="Unassembled WGS sequence"/>
</dbReference>
<dbReference type="AlphaFoldDB" id="A0A1V9XBC8"/>
<keyword evidence="3" id="KW-0472">Membrane</keyword>
<comment type="caution">
    <text evidence="4">The sequence shown here is derived from an EMBL/GenBank/DDBJ whole genome shotgun (WGS) entry which is preliminary data.</text>
</comment>
<dbReference type="PANTHER" id="PTHR45820:SF9">
    <property type="entry name" value="FI23527P1"/>
    <property type="match status" value="1"/>
</dbReference>
<proteinExistence type="inferred from homology"/>
<keyword evidence="3" id="KW-0812">Transmembrane</keyword>
<evidence type="ECO:0000313" key="4">
    <source>
        <dbReference type="EMBL" id="OQR70850.1"/>
    </source>
</evidence>
<dbReference type="GO" id="GO:0010312">
    <property type="term" value="P:detoxification of zinc ion"/>
    <property type="evidence" value="ECO:0007669"/>
    <property type="project" value="TreeGrafter"/>
</dbReference>
<keyword evidence="2" id="KW-0862">Zinc</keyword>
<dbReference type="EMBL" id="MNPL01015965">
    <property type="protein sequence ID" value="OQR70850.1"/>
    <property type="molecule type" value="Genomic_DNA"/>
</dbReference>
<organism evidence="4 5">
    <name type="scientific">Tropilaelaps mercedesae</name>
    <dbReference type="NCBI Taxonomy" id="418985"/>
    <lineage>
        <taxon>Eukaryota</taxon>
        <taxon>Metazoa</taxon>
        <taxon>Ecdysozoa</taxon>
        <taxon>Arthropoda</taxon>
        <taxon>Chelicerata</taxon>
        <taxon>Arachnida</taxon>
        <taxon>Acari</taxon>
        <taxon>Parasitiformes</taxon>
        <taxon>Mesostigmata</taxon>
        <taxon>Gamasina</taxon>
        <taxon>Dermanyssoidea</taxon>
        <taxon>Laelapidae</taxon>
        <taxon>Tropilaelaps</taxon>
    </lineage>
</organism>
<comment type="similarity">
    <text evidence="1">Belongs to the cation diffusion facilitator (CDF) transporter (TC 2.A.4) family. SLC30A subfamily.</text>
</comment>
<dbReference type="GO" id="GO:0016020">
    <property type="term" value="C:membrane"/>
    <property type="evidence" value="ECO:0007669"/>
    <property type="project" value="TreeGrafter"/>
</dbReference>
<evidence type="ECO:0000313" key="5">
    <source>
        <dbReference type="Proteomes" id="UP000192247"/>
    </source>
</evidence>
<keyword evidence="3" id="KW-1133">Transmembrane helix</keyword>
<evidence type="ECO:0000256" key="2">
    <source>
        <dbReference type="ARBA" id="ARBA00022833"/>
    </source>
</evidence>
<accession>A0A1V9XBC8</accession>
<gene>
    <name evidence="4" type="ORF">BIW11_11364</name>
</gene>
<keyword evidence="5" id="KW-1185">Reference proteome</keyword>